<name>A0A1G6QT49_9ACTN</name>
<organism evidence="1 2">
    <name type="scientific">Glycomyces harbinensis</name>
    <dbReference type="NCBI Taxonomy" id="58114"/>
    <lineage>
        <taxon>Bacteria</taxon>
        <taxon>Bacillati</taxon>
        <taxon>Actinomycetota</taxon>
        <taxon>Actinomycetes</taxon>
        <taxon>Glycomycetales</taxon>
        <taxon>Glycomycetaceae</taxon>
        <taxon>Glycomyces</taxon>
    </lineage>
</organism>
<dbReference type="Gene3D" id="3.10.180.10">
    <property type="entry name" value="2,3-Dihydroxybiphenyl 1,2-Dioxygenase, domain 1"/>
    <property type="match status" value="1"/>
</dbReference>
<dbReference type="STRING" id="58114.SAMN05216270_10191"/>
<protein>
    <recommendedName>
        <fullName evidence="3">Glyoxalase-like domain-containing protein</fullName>
    </recommendedName>
</protein>
<keyword evidence="2" id="KW-1185">Reference proteome</keyword>
<dbReference type="InterPro" id="IPR029068">
    <property type="entry name" value="Glyas_Bleomycin-R_OHBP_Dase"/>
</dbReference>
<dbReference type="SUPFAM" id="SSF54593">
    <property type="entry name" value="Glyoxalase/Bleomycin resistance protein/Dihydroxybiphenyl dioxygenase"/>
    <property type="match status" value="1"/>
</dbReference>
<dbReference type="AlphaFoldDB" id="A0A1G6QT49"/>
<reference evidence="2" key="1">
    <citation type="submission" date="2016-10" db="EMBL/GenBank/DDBJ databases">
        <authorList>
            <person name="Varghese N."/>
            <person name="Submissions S."/>
        </authorList>
    </citation>
    <scope>NUCLEOTIDE SEQUENCE [LARGE SCALE GENOMIC DNA]</scope>
    <source>
        <strain evidence="2">CGMCC 4.3516</strain>
    </source>
</reference>
<evidence type="ECO:0000313" key="1">
    <source>
        <dbReference type="EMBL" id="SDC95441.1"/>
    </source>
</evidence>
<evidence type="ECO:0008006" key="3">
    <source>
        <dbReference type="Google" id="ProtNLM"/>
    </source>
</evidence>
<evidence type="ECO:0000313" key="2">
    <source>
        <dbReference type="Proteomes" id="UP000198949"/>
    </source>
</evidence>
<dbReference type="EMBL" id="FNAD01000001">
    <property type="protein sequence ID" value="SDC95441.1"/>
    <property type="molecule type" value="Genomic_DNA"/>
</dbReference>
<sequence>MTPIDMPANGIRANETTVPLLPCFSAEETLAFYKSLGFAVTYEQRRPYLYLAFTLSGFDLHFGKAPAGIDPSTEDAGGCLVMVDDVAAYHAAFTAAMRAAHGKVLAKGLPRITRYRPGASRFTLMDPNGNSIVFIRRDEPMELEYGGDKDLPPLRRALDNARIYREFKNDDKAAFRVVTSALRRHGEESPAADRAVAYATLIELAVALGEHERVEPLRSDLEGVAAQLDEGERRLVADELHLADDLETWIAGTAQD</sequence>
<gene>
    <name evidence="1" type="ORF">SAMN05216270_10191</name>
</gene>
<accession>A0A1G6QT49</accession>
<dbReference type="Proteomes" id="UP000198949">
    <property type="component" value="Unassembled WGS sequence"/>
</dbReference>
<proteinExistence type="predicted"/>